<evidence type="ECO:0000256" key="14">
    <source>
        <dbReference type="SAM" id="Phobius"/>
    </source>
</evidence>
<dbReference type="Gene3D" id="1.10.287.130">
    <property type="match status" value="1"/>
</dbReference>
<comment type="catalytic activity">
    <reaction evidence="1">
        <text>ATP + protein L-histidine = ADP + protein N-phospho-L-histidine.</text>
        <dbReference type="EC" id="2.7.13.3"/>
    </reaction>
</comment>
<gene>
    <name evidence="17" type="primary">rpfC_1</name>
    <name evidence="17" type="ORF">V6x_03710</name>
</gene>
<evidence type="ECO:0000313" key="18">
    <source>
        <dbReference type="Proteomes" id="UP000320722"/>
    </source>
</evidence>
<dbReference type="SMART" id="SM00388">
    <property type="entry name" value="HisKA"/>
    <property type="match status" value="1"/>
</dbReference>
<keyword evidence="13" id="KW-0175">Coiled coil</keyword>
<evidence type="ECO:0000256" key="6">
    <source>
        <dbReference type="ARBA" id="ARBA00022741"/>
    </source>
</evidence>
<dbReference type="InterPro" id="IPR005467">
    <property type="entry name" value="His_kinase_dom"/>
</dbReference>
<dbReference type="GO" id="GO:0000155">
    <property type="term" value="F:phosphorelay sensor kinase activity"/>
    <property type="evidence" value="ECO:0007669"/>
    <property type="project" value="InterPro"/>
</dbReference>
<evidence type="ECO:0000259" key="15">
    <source>
        <dbReference type="PROSITE" id="PS50109"/>
    </source>
</evidence>
<dbReference type="InterPro" id="IPR001789">
    <property type="entry name" value="Sig_transdc_resp-reg_receiver"/>
</dbReference>
<dbReference type="InterPro" id="IPR036097">
    <property type="entry name" value="HisK_dim/P_sf"/>
</dbReference>
<evidence type="ECO:0000256" key="3">
    <source>
        <dbReference type="ARBA" id="ARBA00012438"/>
    </source>
</evidence>
<dbReference type="Proteomes" id="UP000320722">
    <property type="component" value="Chromosome"/>
</dbReference>
<dbReference type="InterPro" id="IPR036890">
    <property type="entry name" value="HATPase_C_sf"/>
</dbReference>
<keyword evidence="9" id="KW-0902">Two-component regulatory system</keyword>
<evidence type="ECO:0000256" key="12">
    <source>
        <dbReference type="PROSITE-ProRule" id="PRU00169"/>
    </source>
</evidence>
<dbReference type="SUPFAM" id="SSF52172">
    <property type="entry name" value="CheY-like"/>
    <property type="match status" value="1"/>
</dbReference>
<keyword evidence="5 17" id="KW-0808">Transferase</keyword>
<evidence type="ECO:0000256" key="1">
    <source>
        <dbReference type="ARBA" id="ARBA00000085"/>
    </source>
</evidence>
<evidence type="ECO:0000256" key="13">
    <source>
        <dbReference type="SAM" id="Coils"/>
    </source>
</evidence>
<protein>
    <recommendedName>
        <fullName evidence="3">histidine kinase</fullName>
        <ecNumber evidence="3">2.7.13.3</ecNumber>
    </recommendedName>
</protein>
<dbReference type="EMBL" id="CP036347">
    <property type="protein sequence ID" value="QDU00696.1"/>
    <property type="molecule type" value="Genomic_DNA"/>
</dbReference>
<dbReference type="PANTHER" id="PTHR45339:SF1">
    <property type="entry name" value="HYBRID SIGNAL TRANSDUCTION HISTIDINE KINASE J"/>
    <property type="match status" value="1"/>
</dbReference>
<dbReference type="Pfam" id="PF00072">
    <property type="entry name" value="Response_reg"/>
    <property type="match status" value="1"/>
</dbReference>
<dbReference type="FunFam" id="3.30.565.10:FF:000010">
    <property type="entry name" value="Sensor histidine kinase RcsC"/>
    <property type="match status" value="1"/>
</dbReference>
<dbReference type="PANTHER" id="PTHR45339">
    <property type="entry name" value="HYBRID SIGNAL TRANSDUCTION HISTIDINE KINASE J"/>
    <property type="match status" value="1"/>
</dbReference>
<organism evidence="17 18">
    <name type="scientific">Gimesia chilikensis</name>
    <dbReference type="NCBI Taxonomy" id="2605989"/>
    <lineage>
        <taxon>Bacteria</taxon>
        <taxon>Pseudomonadati</taxon>
        <taxon>Planctomycetota</taxon>
        <taxon>Planctomycetia</taxon>
        <taxon>Planctomycetales</taxon>
        <taxon>Planctomycetaceae</taxon>
        <taxon>Gimesia</taxon>
    </lineage>
</organism>
<evidence type="ECO:0000256" key="9">
    <source>
        <dbReference type="ARBA" id="ARBA00023012"/>
    </source>
</evidence>
<dbReference type="Gene3D" id="3.30.565.10">
    <property type="entry name" value="Histidine kinase-like ATPase, C-terminal domain"/>
    <property type="match status" value="1"/>
</dbReference>
<dbReference type="PRINTS" id="PR00344">
    <property type="entry name" value="BCTRLSENSOR"/>
</dbReference>
<keyword evidence="14" id="KW-0812">Transmembrane</keyword>
<sequence>MKLSILNKPCQPDFAQRADELFNEHRQQLCQRTDRLFACLMIVQWLAAIVAACLVTPYTWIGNLSQTHLHVWAAVILGGLITCFPVFLAWFQPGRVLTRHVIAVSQMLTSSLLIHLSGGRIETHFHIFGSLAFLAFYRDWRVLISATTVVVIDHAAFGLLYPQAVFGALTTSPWRIVEHGAWVVFEDIFLIIAIQQNTREMQAMARQRAALEKTKTLIESEVRNQISELHLANQKISETNRQLEMQARELRSAKEHAEAANRAKSAFLANMSHEIRTPMNAILGFNDILLENVTAPENVEAAQTVKVNGEYLIRLINDILDLSKIEAEKMEVEQVACSPHELLNNVSSLMNVRAVAKALPLEFQIEGPIPETIQTDPTRLRQILINTIGNAIKFTETGSVKVVIRLLNDSKQAPQLQFEVIDTGIGIPTECLETLFNPFTQADGSMTRKFEGTGLGLTISKRLAELLGGSISVTSTHGAGSTFTIRVETGSLDQVPLIEQETDTPKPVANEKADTSSETLPGTPLKGYRILLTEDGLYNQRLITFLLKKAGADVSLAENGQISIDQATAAESKDEPFDVILMDMQMPVLDGYSATRQLRDAGFQVPIIALTAHAMNGDRQKCLDAGCDEYLTKPIDRKKLIEVILASLNETESEQSILTSEIAYQI</sequence>
<dbReference type="RefSeq" id="WP_197999640.1">
    <property type="nucleotide sequence ID" value="NZ_CP036347.1"/>
</dbReference>
<accession>A0A517W630</accession>
<feature type="transmembrane region" description="Helical" evidence="14">
    <location>
        <begin position="71"/>
        <end position="91"/>
    </location>
</feature>
<dbReference type="Pfam" id="PF02518">
    <property type="entry name" value="HATPase_c"/>
    <property type="match status" value="1"/>
</dbReference>
<dbReference type="Gene3D" id="3.40.50.2300">
    <property type="match status" value="1"/>
</dbReference>
<comment type="subcellular location">
    <subcellularLocation>
        <location evidence="2">Membrane</location>
    </subcellularLocation>
</comment>
<evidence type="ECO:0000256" key="5">
    <source>
        <dbReference type="ARBA" id="ARBA00022679"/>
    </source>
</evidence>
<dbReference type="PROSITE" id="PS50110">
    <property type="entry name" value="RESPONSE_REGULATORY"/>
    <property type="match status" value="1"/>
</dbReference>
<keyword evidence="10 14" id="KW-0472">Membrane</keyword>
<evidence type="ECO:0000256" key="8">
    <source>
        <dbReference type="ARBA" id="ARBA00022840"/>
    </source>
</evidence>
<dbReference type="EC" id="2.7.13.3" evidence="3"/>
<keyword evidence="6" id="KW-0547">Nucleotide-binding</keyword>
<dbReference type="SUPFAM" id="SSF47384">
    <property type="entry name" value="Homodimeric domain of signal transducing histidine kinase"/>
    <property type="match status" value="1"/>
</dbReference>
<dbReference type="AlphaFoldDB" id="A0A517W630"/>
<dbReference type="InterPro" id="IPR004358">
    <property type="entry name" value="Sig_transdc_His_kin-like_C"/>
</dbReference>
<proteinExistence type="predicted"/>
<keyword evidence="14" id="KW-1133">Transmembrane helix</keyword>
<dbReference type="PROSITE" id="PS50109">
    <property type="entry name" value="HIS_KIN"/>
    <property type="match status" value="1"/>
</dbReference>
<dbReference type="CDD" id="cd17546">
    <property type="entry name" value="REC_hyHK_CKI1_RcsC-like"/>
    <property type="match status" value="1"/>
</dbReference>
<dbReference type="SMART" id="SM00387">
    <property type="entry name" value="HATPase_c"/>
    <property type="match status" value="1"/>
</dbReference>
<evidence type="ECO:0000259" key="16">
    <source>
        <dbReference type="PROSITE" id="PS50110"/>
    </source>
</evidence>
<name>A0A517W630_9PLAN</name>
<dbReference type="Pfam" id="PF00512">
    <property type="entry name" value="HisKA"/>
    <property type="match status" value="1"/>
</dbReference>
<evidence type="ECO:0000256" key="2">
    <source>
        <dbReference type="ARBA" id="ARBA00004370"/>
    </source>
</evidence>
<dbReference type="GO" id="GO:0005524">
    <property type="term" value="F:ATP binding"/>
    <property type="evidence" value="ECO:0007669"/>
    <property type="project" value="UniProtKB-KW"/>
</dbReference>
<dbReference type="InterPro" id="IPR003661">
    <property type="entry name" value="HisK_dim/P_dom"/>
</dbReference>
<dbReference type="SUPFAM" id="SSF55874">
    <property type="entry name" value="ATPase domain of HSP90 chaperone/DNA topoisomerase II/histidine kinase"/>
    <property type="match status" value="1"/>
</dbReference>
<dbReference type="InterPro" id="IPR011006">
    <property type="entry name" value="CheY-like_superfamily"/>
</dbReference>
<dbReference type="FunFam" id="1.10.287.130:FF:000038">
    <property type="entry name" value="Sensory transduction histidine kinase"/>
    <property type="match status" value="1"/>
</dbReference>
<feature type="domain" description="Histidine kinase" evidence="15">
    <location>
        <begin position="270"/>
        <end position="491"/>
    </location>
</feature>
<keyword evidence="7" id="KW-0418">Kinase</keyword>
<evidence type="ECO:0000256" key="7">
    <source>
        <dbReference type="ARBA" id="ARBA00022777"/>
    </source>
</evidence>
<evidence type="ECO:0000256" key="11">
    <source>
        <dbReference type="ARBA" id="ARBA00023306"/>
    </source>
</evidence>
<dbReference type="GO" id="GO:0016020">
    <property type="term" value="C:membrane"/>
    <property type="evidence" value="ECO:0007669"/>
    <property type="project" value="UniProtKB-SubCell"/>
</dbReference>
<evidence type="ECO:0000256" key="10">
    <source>
        <dbReference type="ARBA" id="ARBA00023136"/>
    </source>
</evidence>
<evidence type="ECO:0000313" key="17">
    <source>
        <dbReference type="EMBL" id="QDU00696.1"/>
    </source>
</evidence>
<dbReference type="InterPro" id="IPR003594">
    <property type="entry name" value="HATPase_dom"/>
</dbReference>
<reference evidence="17 18" key="1">
    <citation type="submission" date="2019-02" db="EMBL/GenBank/DDBJ databases">
        <title>Deep-cultivation of Planctomycetes and their phenomic and genomic characterization uncovers novel biology.</title>
        <authorList>
            <person name="Wiegand S."/>
            <person name="Jogler M."/>
            <person name="Boedeker C."/>
            <person name="Pinto D."/>
            <person name="Vollmers J."/>
            <person name="Rivas-Marin E."/>
            <person name="Kohn T."/>
            <person name="Peeters S.H."/>
            <person name="Heuer A."/>
            <person name="Rast P."/>
            <person name="Oberbeckmann S."/>
            <person name="Bunk B."/>
            <person name="Jeske O."/>
            <person name="Meyerdierks A."/>
            <person name="Storesund J.E."/>
            <person name="Kallscheuer N."/>
            <person name="Luecker S."/>
            <person name="Lage O.M."/>
            <person name="Pohl T."/>
            <person name="Merkel B.J."/>
            <person name="Hornburger P."/>
            <person name="Mueller R.-W."/>
            <person name="Bruemmer F."/>
            <person name="Labrenz M."/>
            <person name="Spormann A.M."/>
            <person name="Op den Camp H."/>
            <person name="Overmann J."/>
            <person name="Amann R."/>
            <person name="Jetten M.S.M."/>
            <person name="Mascher T."/>
            <person name="Medema M.H."/>
            <person name="Devos D.P."/>
            <person name="Kaster A.-K."/>
            <person name="Ovreas L."/>
            <person name="Rohde M."/>
            <person name="Galperin M.Y."/>
            <person name="Jogler C."/>
        </authorList>
    </citation>
    <scope>NUCLEOTIDE SEQUENCE [LARGE SCALE GENOMIC DNA]</scope>
    <source>
        <strain evidence="17 18">V6</strain>
    </source>
</reference>
<feature type="transmembrane region" description="Helical" evidence="14">
    <location>
        <begin position="142"/>
        <end position="161"/>
    </location>
</feature>
<feature type="domain" description="Response regulatory" evidence="16">
    <location>
        <begin position="529"/>
        <end position="648"/>
    </location>
</feature>
<keyword evidence="11" id="KW-0131">Cell cycle</keyword>
<feature type="transmembrane region" description="Helical" evidence="14">
    <location>
        <begin position="36"/>
        <end position="59"/>
    </location>
</feature>
<keyword evidence="8" id="KW-0067">ATP-binding</keyword>
<feature type="coiled-coil region" evidence="13">
    <location>
        <begin position="194"/>
        <end position="263"/>
    </location>
</feature>
<feature type="modified residue" description="4-aspartylphosphate" evidence="12">
    <location>
        <position position="583"/>
    </location>
</feature>
<keyword evidence="4 12" id="KW-0597">Phosphoprotein</keyword>
<dbReference type="CDD" id="cd00082">
    <property type="entry name" value="HisKA"/>
    <property type="match status" value="1"/>
</dbReference>
<evidence type="ECO:0000256" key="4">
    <source>
        <dbReference type="ARBA" id="ARBA00022553"/>
    </source>
</evidence>
<dbReference type="CDD" id="cd16922">
    <property type="entry name" value="HATPase_EvgS-ArcB-TorS-like"/>
    <property type="match status" value="1"/>
</dbReference>
<dbReference type="SMART" id="SM00448">
    <property type="entry name" value="REC"/>
    <property type="match status" value="1"/>
</dbReference>